<reference evidence="1 2" key="1">
    <citation type="journal article" date="2018" name="Evol. Lett.">
        <title>Horizontal gene cluster transfer increased hallucinogenic mushroom diversity.</title>
        <authorList>
            <person name="Reynolds H.T."/>
            <person name="Vijayakumar V."/>
            <person name="Gluck-Thaler E."/>
            <person name="Korotkin H.B."/>
            <person name="Matheny P.B."/>
            <person name="Slot J.C."/>
        </authorList>
    </citation>
    <scope>NUCLEOTIDE SEQUENCE [LARGE SCALE GENOMIC DNA]</scope>
    <source>
        <strain evidence="1 2">2629</strain>
    </source>
</reference>
<evidence type="ECO:0000313" key="2">
    <source>
        <dbReference type="Proteomes" id="UP000284842"/>
    </source>
</evidence>
<protein>
    <submittedName>
        <fullName evidence="1">Uncharacterized protein</fullName>
    </submittedName>
</protein>
<dbReference type="EMBL" id="NHTK01001191">
    <property type="protein sequence ID" value="PPR02079.1"/>
    <property type="molecule type" value="Genomic_DNA"/>
</dbReference>
<name>A0A409YGC9_9AGAR</name>
<accession>A0A409YGC9</accession>
<comment type="caution">
    <text evidence="1">The sequence shown here is derived from an EMBL/GenBank/DDBJ whole genome shotgun (WGS) entry which is preliminary data.</text>
</comment>
<keyword evidence="2" id="KW-1185">Reference proteome</keyword>
<dbReference type="AlphaFoldDB" id="A0A409YGC9"/>
<proteinExistence type="predicted"/>
<evidence type="ECO:0000313" key="1">
    <source>
        <dbReference type="EMBL" id="PPR02079.1"/>
    </source>
</evidence>
<dbReference type="InParanoid" id="A0A409YGC9"/>
<sequence>MLKMFKFFISHHHRCQLLARFAFGSLLETISTSSNPEEDLTLRRPLPFHPE</sequence>
<gene>
    <name evidence="1" type="ORF">CVT24_011177</name>
</gene>
<organism evidence="1 2">
    <name type="scientific">Panaeolus cyanescens</name>
    <dbReference type="NCBI Taxonomy" id="181874"/>
    <lineage>
        <taxon>Eukaryota</taxon>
        <taxon>Fungi</taxon>
        <taxon>Dikarya</taxon>
        <taxon>Basidiomycota</taxon>
        <taxon>Agaricomycotina</taxon>
        <taxon>Agaricomycetes</taxon>
        <taxon>Agaricomycetidae</taxon>
        <taxon>Agaricales</taxon>
        <taxon>Agaricineae</taxon>
        <taxon>Galeropsidaceae</taxon>
        <taxon>Panaeolus</taxon>
    </lineage>
</organism>
<dbReference type="Proteomes" id="UP000284842">
    <property type="component" value="Unassembled WGS sequence"/>
</dbReference>